<feature type="compositionally biased region" description="Basic and acidic residues" evidence="1">
    <location>
        <begin position="238"/>
        <end position="255"/>
    </location>
</feature>
<comment type="caution">
    <text evidence="2">The sequence shown here is derived from an EMBL/GenBank/DDBJ whole genome shotgun (WGS) entry which is preliminary data.</text>
</comment>
<keyword evidence="3" id="KW-1185">Reference proteome</keyword>
<dbReference type="AlphaFoldDB" id="A0AAV9JGX1"/>
<evidence type="ECO:0000313" key="3">
    <source>
        <dbReference type="Proteomes" id="UP001324427"/>
    </source>
</evidence>
<feature type="compositionally biased region" description="Acidic residues" evidence="1">
    <location>
        <begin position="256"/>
        <end position="266"/>
    </location>
</feature>
<feature type="non-terminal residue" evidence="2">
    <location>
        <position position="1"/>
    </location>
</feature>
<sequence>AAFMSLTPQPQKKLRISTLDITQIMRFTYSAWGVQSTSTPRAGLSRSRRTRLRICGWDTFALTVVMSFLSGTQRRGLPGMQRLSDAIQLRPWQALKCRAGAWNTKTDGVPSNPNTVRVIIWNQYHQVAVVHCPNHDWVGLLGGTHDGTPGAARRAAARYATEQTGHEVDIVSPEISEGQQQPRGHLNRTVTELWLGQIIVRRADGSQPATRAPNMDQGLGLEWWDPNDARATFSHGPRGGEDGEKSDSQLTRQEEQGEDGAEDGADGDGQGGTAGQQQSARAKAAPRDPRVIEGTSRYGRKIGRVSKDDWFK</sequence>
<protein>
    <recommendedName>
        <fullName evidence="4">Nudix hydrolase domain-containing protein</fullName>
    </recommendedName>
</protein>
<organism evidence="2 3">
    <name type="scientific">Oleoguttula mirabilis</name>
    <dbReference type="NCBI Taxonomy" id="1507867"/>
    <lineage>
        <taxon>Eukaryota</taxon>
        <taxon>Fungi</taxon>
        <taxon>Dikarya</taxon>
        <taxon>Ascomycota</taxon>
        <taxon>Pezizomycotina</taxon>
        <taxon>Dothideomycetes</taxon>
        <taxon>Dothideomycetidae</taxon>
        <taxon>Mycosphaerellales</taxon>
        <taxon>Teratosphaeriaceae</taxon>
        <taxon>Oleoguttula</taxon>
    </lineage>
</organism>
<feature type="region of interest" description="Disordered" evidence="1">
    <location>
        <begin position="205"/>
        <end position="312"/>
    </location>
</feature>
<dbReference type="Proteomes" id="UP001324427">
    <property type="component" value="Unassembled WGS sequence"/>
</dbReference>
<accession>A0AAV9JGX1</accession>
<evidence type="ECO:0000256" key="1">
    <source>
        <dbReference type="SAM" id="MobiDB-lite"/>
    </source>
</evidence>
<evidence type="ECO:0008006" key="4">
    <source>
        <dbReference type="Google" id="ProtNLM"/>
    </source>
</evidence>
<gene>
    <name evidence="2" type="ORF">LTR36_004570</name>
</gene>
<dbReference type="EMBL" id="JAVFHQ010000027">
    <property type="protein sequence ID" value="KAK4544072.1"/>
    <property type="molecule type" value="Genomic_DNA"/>
</dbReference>
<proteinExistence type="predicted"/>
<name>A0AAV9JGX1_9PEZI</name>
<reference evidence="2 3" key="1">
    <citation type="submission" date="2021-11" db="EMBL/GenBank/DDBJ databases">
        <title>Black yeast isolated from Biological Soil Crust.</title>
        <authorList>
            <person name="Kurbessoian T."/>
        </authorList>
    </citation>
    <scope>NUCLEOTIDE SEQUENCE [LARGE SCALE GENOMIC DNA]</scope>
    <source>
        <strain evidence="2 3">CCFEE 5522</strain>
    </source>
</reference>
<evidence type="ECO:0000313" key="2">
    <source>
        <dbReference type="EMBL" id="KAK4544072.1"/>
    </source>
</evidence>